<dbReference type="AlphaFoldDB" id="A0A0C9UYB6"/>
<reference evidence="1 2" key="1">
    <citation type="submission" date="2014-06" db="EMBL/GenBank/DDBJ databases">
        <title>Evolutionary Origins and Diversification of the Mycorrhizal Mutualists.</title>
        <authorList>
            <consortium name="DOE Joint Genome Institute"/>
            <consortium name="Mycorrhizal Genomics Consortium"/>
            <person name="Kohler A."/>
            <person name="Kuo A."/>
            <person name="Nagy L.G."/>
            <person name="Floudas D."/>
            <person name="Copeland A."/>
            <person name="Barry K.W."/>
            <person name="Cichocki N."/>
            <person name="Veneault-Fourrey C."/>
            <person name="LaButti K."/>
            <person name="Lindquist E.A."/>
            <person name="Lipzen A."/>
            <person name="Lundell T."/>
            <person name="Morin E."/>
            <person name="Murat C."/>
            <person name="Riley R."/>
            <person name="Ohm R."/>
            <person name="Sun H."/>
            <person name="Tunlid A."/>
            <person name="Henrissat B."/>
            <person name="Grigoriev I.V."/>
            <person name="Hibbett D.S."/>
            <person name="Martin F."/>
        </authorList>
    </citation>
    <scope>NUCLEOTIDE SEQUENCE [LARGE SCALE GENOMIC DNA]</scope>
    <source>
        <strain evidence="1 2">SS14</strain>
    </source>
</reference>
<proteinExistence type="predicted"/>
<dbReference type="EMBL" id="KN837263">
    <property type="protein sequence ID" value="KIJ30371.1"/>
    <property type="molecule type" value="Genomic_DNA"/>
</dbReference>
<organism evidence="1 2">
    <name type="scientific">Sphaerobolus stellatus (strain SS14)</name>
    <dbReference type="NCBI Taxonomy" id="990650"/>
    <lineage>
        <taxon>Eukaryota</taxon>
        <taxon>Fungi</taxon>
        <taxon>Dikarya</taxon>
        <taxon>Basidiomycota</taxon>
        <taxon>Agaricomycotina</taxon>
        <taxon>Agaricomycetes</taxon>
        <taxon>Phallomycetidae</taxon>
        <taxon>Geastrales</taxon>
        <taxon>Sphaerobolaceae</taxon>
        <taxon>Sphaerobolus</taxon>
    </lineage>
</organism>
<sequence>MPPPPLFLPPTVPKLPLPLLLPNPTLHLIPNLTNPEPTPHFNASHPHPKNPLLHLLVLSISIDSPDKIKLRWDFQREDRWEGCPYFLRILRMSLGVSGPDIWHLERDWRREGGAEGDAVAGRLEERKVCFAEADVEGVVDIKVLMFVGVVGEALSVGAGVSQVVQYANANMRMEKGVGVVAVSTAAKPTVTASVFAFATTPTSMSSAFFPALFSAGALALFMPAYSCGAGIGDSTKDELKFGNGECLARYGGGACLSLCPRCAVSPPLPLIGASTTMQMLLMAS</sequence>
<keyword evidence="2" id="KW-1185">Reference proteome</keyword>
<name>A0A0C9UYB6_SPHS4</name>
<dbReference type="Proteomes" id="UP000054279">
    <property type="component" value="Unassembled WGS sequence"/>
</dbReference>
<gene>
    <name evidence="1" type="ORF">M422DRAFT_268133</name>
</gene>
<evidence type="ECO:0000313" key="1">
    <source>
        <dbReference type="EMBL" id="KIJ30371.1"/>
    </source>
</evidence>
<accession>A0A0C9UYB6</accession>
<evidence type="ECO:0000313" key="2">
    <source>
        <dbReference type="Proteomes" id="UP000054279"/>
    </source>
</evidence>
<protein>
    <submittedName>
        <fullName evidence="1">Uncharacterized protein</fullName>
    </submittedName>
</protein>
<dbReference type="HOGENOM" id="CLU_980617_0_0_1"/>